<organism evidence="2 3">
    <name type="scientific">Alkalicoccobacillus murimartini</name>
    <dbReference type="NCBI Taxonomy" id="171685"/>
    <lineage>
        <taxon>Bacteria</taxon>
        <taxon>Bacillati</taxon>
        <taxon>Bacillota</taxon>
        <taxon>Bacilli</taxon>
        <taxon>Bacillales</taxon>
        <taxon>Bacillaceae</taxon>
        <taxon>Alkalicoccobacillus</taxon>
    </lineage>
</organism>
<dbReference type="SUPFAM" id="SSF54001">
    <property type="entry name" value="Cysteine proteinases"/>
    <property type="match status" value="1"/>
</dbReference>
<evidence type="ECO:0000313" key="3">
    <source>
        <dbReference type="Proteomes" id="UP001225034"/>
    </source>
</evidence>
<dbReference type="RefSeq" id="WP_306984047.1">
    <property type="nucleotide sequence ID" value="NZ_JAUSUA010000004.1"/>
</dbReference>
<dbReference type="Gene3D" id="3.30.2140.20">
    <property type="match status" value="1"/>
</dbReference>
<accession>A0ABT9YK01</accession>
<dbReference type="PANTHER" id="PTHR11786">
    <property type="entry name" value="N-HYDROXYARYLAMINE O-ACETYLTRANSFERASE"/>
    <property type="match status" value="1"/>
</dbReference>
<evidence type="ECO:0000313" key="2">
    <source>
        <dbReference type="EMBL" id="MDQ0208189.1"/>
    </source>
</evidence>
<dbReference type="InterPro" id="IPR001447">
    <property type="entry name" value="Arylamine_N-AcTrfase"/>
</dbReference>
<keyword evidence="3" id="KW-1185">Reference proteome</keyword>
<dbReference type="PANTHER" id="PTHR11786:SF0">
    <property type="entry name" value="ARYLAMINE N-ACETYLTRANSFERASE 4-RELATED"/>
    <property type="match status" value="1"/>
</dbReference>
<dbReference type="InterPro" id="IPR038765">
    <property type="entry name" value="Papain-like_cys_pep_sf"/>
</dbReference>
<dbReference type="Pfam" id="PF00797">
    <property type="entry name" value="Acetyltransf_2"/>
    <property type="match status" value="1"/>
</dbReference>
<name>A0ABT9YK01_9BACI</name>
<reference evidence="2 3" key="1">
    <citation type="submission" date="2023-07" db="EMBL/GenBank/DDBJ databases">
        <title>Genomic Encyclopedia of Type Strains, Phase IV (KMG-IV): sequencing the most valuable type-strain genomes for metagenomic binning, comparative biology and taxonomic classification.</title>
        <authorList>
            <person name="Goeker M."/>
        </authorList>
    </citation>
    <scope>NUCLEOTIDE SEQUENCE [LARGE SCALE GENOMIC DNA]</scope>
    <source>
        <strain evidence="2 3">DSM 19154</strain>
    </source>
</reference>
<dbReference type="EMBL" id="JAUSUA010000004">
    <property type="protein sequence ID" value="MDQ0208189.1"/>
    <property type="molecule type" value="Genomic_DNA"/>
</dbReference>
<dbReference type="Proteomes" id="UP001225034">
    <property type="component" value="Unassembled WGS sequence"/>
</dbReference>
<dbReference type="InterPro" id="IPR053710">
    <property type="entry name" value="Arylamine_NAT_domain_sf"/>
</dbReference>
<evidence type="ECO:0000256" key="1">
    <source>
        <dbReference type="ARBA" id="ARBA00006547"/>
    </source>
</evidence>
<sequence length="283" mass="33035">MQKLEVKQYLDILELQEEPPSFAYLSKLVQAHVYRFPFENIGKLLNNHNQSFGRRAIPTLSEFVSQFNDYQFGGTCYVLNTVLKQLLKELGFTCYNIHLGDEHLALIVHLNGETLFVDCGVAAPIFEPVRIEKEDTHIFTYHAETIIIKRLDDTTFEFARYIKGNLTEDCWSFTPYKPTSKAFINKMLLQSHKLTATYMSELRCQLWKPDKNMRIRNNQLRVYYPDGTTEKHEFKTVDEIEHCIHNEFGFTKLPVKQAVRILNELGVDIFEKKQAVIKSVEKS</sequence>
<proteinExistence type="inferred from homology"/>
<gene>
    <name evidence="2" type="ORF">J2S05_002998</name>
</gene>
<protein>
    <submittedName>
        <fullName evidence="2">Arylamine N-acetyltransferase</fullName>
    </submittedName>
</protein>
<comment type="similarity">
    <text evidence="1">Belongs to the arylamine N-acetyltransferase family.</text>
</comment>
<comment type="caution">
    <text evidence="2">The sequence shown here is derived from an EMBL/GenBank/DDBJ whole genome shotgun (WGS) entry which is preliminary data.</text>
</comment>